<protein>
    <submittedName>
        <fullName evidence="3">GDSL lipase/acylhydrolase family protein</fullName>
    </submittedName>
</protein>
<dbReference type="Pfam" id="PF00657">
    <property type="entry name" value="Lipase_GDSL"/>
    <property type="match status" value="1"/>
</dbReference>
<dbReference type="SUPFAM" id="SSF52266">
    <property type="entry name" value="SGNH hydrolase"/>
    <property type="match status" value="1"/>
</dbReference>
<dbReference type="InterPro" id="IPR036514">
    <property type="entry name" value="SGNH_hydro_sf"/>
</dbReference>
<dbReference type="Gene3D" id="3.40.50.1110">
    <property type="entry name" value="SGNH hydrolase"/>
    <property type="match status" value="1"/>
</dbReference>
<sequence>MVTSHLLSPLLALLVGTASAIPAPQEFPPPPLPGDGSWGLEKFTSLVAFGDSYTDESRLAYFIATGGQAPPVGWIGPEVRAIMIRNKKQKTGHSFFDQSNSTSTGGRIWPRYVADYTGANLYDYAVSGAVCSNKQVNRYLASINGPFPDVEGYEIPAFLADKAYAANGTSVLNIPDTETVYSMWIGTNDLGGNAFLTESQAPGLTIVDYIDCVYNQFDTLYENGARYFVLMNLAPLQLAPVYATPERGGVGQYLNATETSYRMKEQVNLANNVYKYQTPYELLIAKRYPDAHFAIFDMYSLLTDIYINPAEYLNGTAPLNVTSYINTGDSTLSLTDRDSYMWYDALHPSEQTDRVIAANFVEVVRGTSKWATYW</sequence>
<evidence type="ECO:0000313" key="4">
    <source>
        <dbReference type="Proteomes" id="UP000774617"/>
    </source>
</evidence>
<evidence type="ECO:0000313" key="3">
    <source>
        <dbReference type="EMBL" id="KAH7053190.1"/>
    </source>
</evidence>
<dbReference type="EMBL" id="JAGTJR010000010">
    <property type="protein sequence ID" value="KAH7053190.1"/>
    <property type="molecule type" value="Genomic_DNA"/>
</dbReference>
<reference evidence="3 4" key="1">
    <citation type="journal article" date="2021" name="Nat. Commun.">
        <title>Genetic determinants of endophytism in the Arabidopsis root mycobiome.</title>
        <authorList>
            <person name="Mesny F."/>
            <person name="Miyauchi S."/>
            <person name="Thiergart T."/>
            <person name="Pickel B."/>
            <person name="Atanasova L."/>
            <person name="Karlsson M."/>
            <person name="Huettel B."/>
            <person name="Barry K.W."/>
            <person name="Haridas S."/>
            <person name="Chen C."/>
            <person name="Bauer D."/>
            <person name="Andreopoulos W."/>
            <person name="Pangilinan J."/>
            <person name="LaButti K."/>
            <person name="Riley R."/>
            <person name="Lipzen A."/>
            <person name="Clum A."/>
            <person name="Drula E."/>
            <person name="Henrissat B."/>
            <person name="Kohler A."/>
            <person name="Grigoriev I.V."/>
            <person name="Martin F.M."/>
            <person name="Hacquard S."/>
        </authorList>
    </citation>
    <scope>NUCLEOTIDE SEQUENCE [LARGE SCALE GENOMIC DNA]</scope>
    <source>
        <strain evidence="3 4">MPI-SDFR-AT-0080</strain>
    </source>
</reference>
<organism evidence="3 4">
    <name type="scientific">Macrophomina phaseolina</name>
    <dbReference type="NCBI Taxonomy" id="35725"/>
    <lineage>
        <taxon>Eukaryota</taxon>
        <taxon>Fungi</taxon>
        <taxon>Dikarya</taxon>
        <taxon>Ascomycota</taxon>
        <taxon>Pezizomycotina</taxon>
        <taxon>Dothideomycetes</taxon>
        <taxon>Dothideomycetes incertae sedis</taxon>
        <taxon>Botryosphaeriales</taxon>
        <taxon>Botryosphaeriaceae</taxon>
        <taxon>Macrophomina</taxon>
    </lineage>
</organism>
<evidence type="ECO:0000256" key="2">
    <source>
        <dbReference type="SAM" id="SignalP"/>
    </source>
</evidence>
<keyword evidence="4" id="KW-1185">Reference proteome</keyword>
<dbReference type="Proteomes" id="UP000774617">
    <property type="component" value="Unassembled WGS sequence"/>
</dbReference>
<evidence type="ECO:0000256" key="1">
    <source>
        <dbReference type="ARBA" id="ARBA00022801"/>
    </source>
</evidence>
<feature type="chain" id="PRO_5045356415" evidence="2">
    <location>
        <begin position="21"/>
        <end position="374"/>
    </location>
</feature>
<keyword evidence="1" id="KW-0378">Hydrolase</keyword>
<name>A0ABQ8GEN8_9PEZI</name>
<keyword evidence="2" id="KW-0732">Signal</keyword>
<dbReference type="InterPro" id="IPR001087">
    <property type="entry name" value="GDSL"/>
</dbReference>
<feature type="signal peptide" evidence="2">
    <location>
        <begin position="1"/>
        <end position="20"/>
    </location>
</feature>
<dbReference type="InterPro" id="IPR051058">
    <property type="entry name" value="GDSL_Est/Lipase"/>
</dbReference>
<dbReference type="CDD" id="cd01846">
    <property type="entry name" value="fatty_acyltransferase_like"/>
    <property type="match status" value="1"/>
</dbReference>
<dbReference type="PANTHER" id="PTHR45648">
    <property type="entry name" value="GDSL LIPASE/ACYLHYDROLASE FAMILY PROTEIN (AFU_ORTHOLOGUE AFUA_4G14700)"/>
    <property type="match status" value="1"/>
</dbReference>
<gene>
    <name evidence="3" type="ORF">B0J12DRAFT_47610</name>
</gene>
<accession>A0ABQ8GEN8</accession>
<proteinExistence type="predicted"/>
<comment type="caution">
    <text evidence="3">The sequence shown here is derived from an EMBL/GenBank/DDBJ whole genome shotgun (WGS) entry which is preliminary data.</text>
</comment>
<dbReference type="PANTHER" id="PTHR45648:SF22">
    <property type="entry name" value="GDSL LIPASE_ACYLHYDROLASE FAMILY PROTEIN (AFU_ORTHOLOGUE AFUA_4G14700)"/>
    <property type="match status" value="1"/>
</dbReference>